<reference evidence="2 3" key="1">
    <citation type="submission" date="2018-09" db="EMBL/GenBank/DDBJ databases">
        <title>Genomic Encyclopedia of Archaeal and Bacterial Type Strains, Phase II (KMG-II): from individual species to whole genera.</title>
        <authorList>
            <person name="Goeker M."/>
        </authorList>
    </citation>
    <scope>NUCLEOTIDE SEQUENCE [LARGE SCALE GENOMIC DNA]</scope>
    <source>
        <strain evidence="2 3">DSM 13151</strain>
    </source>
</reference>
<dbReference type="Proteomes" id="UP000283805">
    <property type="component" value="Unassembled WGS sequence"/>
</dbReference>
<accession>A0A419WI27</accession>
<gene>
    <name evidence="2" type="ORF">ATJ93_1947</name>
</gene>
<feature type="domain" description="VOC" evidence="1">
    <location>
        <begin position="153"/>
        <end position="275"/>
    </location>
</feature>
<comment type="caution">
    <text evidence="2">The sequence shown here is derived from an EMBL/GenBank/DDBJ whole genome shotgun (WGS) entry which is preliminary data.</text>
</comment>
<organism evidence="2 3">
    <name type="scientific">Halopiger aswanensis</name>
    <dbReference type="NCBI Taxonomy" id="148449"/>
    <lineage>
        <taxon>Archaea</taxon>
        <taxon>Methanobacteriati</taxon>
        <taxon>Methanobacteriota</taxon>
        <taxon>Stenosarchaea group</taxon>
        <taxon>Halobacteria</taxon>
        <taxon>Halobacteriales</taxon>
        <taxon>Natrialbaceae</taxon>
        <taxon>Halopiger</taxon>
    </lineage>
</organism>
<dbReference type="OrthoDB" id="9710at2157"/>
<dbReference type="RefSeq" id="WP_120244404.1">
    <property type="nucleotide sequence ID" value="NZ_RAPO01000002.1"/>
</dbReference>
<sequence length="322" mass="35857">MPEETRGIHHVTAIASDPERNYAFYTETLGLRLVKRSVNQDDVSVYHLFYADHEGTPGTSMTFFPYVDARSGQVGTGQVSTVSFLVPEGSIDYWRDRLENAGAEPDDPFERFGDTVLPFTDPDGLPLELVAQADAPPANLPESPVPEEHAIRGFFGVTLSLTSADPTVDLLEDMGYQETGHEPGTEGGGPRRRFEADGELGFVVDVEEDPQAPQGLPGAGTVHHVAFEVREDEQEDWREFLIDRGLRPTEIIDRKWFKSVYTREYGNVLFEFATKEPGYTVDEDLEELGERLVLPEWLEDRRGEIEAGLPKLSAAAESEPQS</sequence>
<dbReference type="InterPro" id="IPR004360">
    <property type="entry name" value="Glyas_Fos-R_dOase_dom"/>
</dbReference>
<dbReference type="AlphaFoldDB" id="A0A419WI27"/>
<dbReference type="SUPFAM" id="SSF54593">
    <property type="entry name" value="Glyoxalase/Bleomycin resistance protein/Dihydroxybiphenyl dioxygenase"/>
    <property type="match status" value="1"/>
</dbReference>
<dbReference type="PANTHER" id="PTHR36110">
    <property type="entry name" value="RING-CLEAVING DIOXYGENASE MHQE-RELATED"/>
    <property type="match status" value="1"/>
</dbReference>
<dbReference type="EMBL" id="RAPO01000002">
    <property type="protein sequence ID" value="RKD95097.1"/>
    <property type="molecule type" value="Genomic_DNA"/>
</dbReference>
<dbReference type="Pfam" id="PF00903">
    <property type="entry name" value="Glyoxalase"/>
    <property type="match status" value="1"/>
</dbReference>
<evidence type="ECO:0000313" key="3">
    <source>
        <dbReference type="Proteomes" id="UP000283805"/>
    </source>
</evidence>
<proteinExistence type="predicted"/>
<dbReference type="InterPro" id="IPR037523">
    <property type="entry name" value="VOC_core"/>
</dbReference>
<dbReference type="Gene3D" id="3.10.180.10">
    <property type="entry name" value="2,3-Dihydroxybiphenyl 1,2-Dioxygenase, domain 1"/>
    <property type="match status" value="2"/>
</dbReference>
<protein>
    <submittedName>
        <fullName evidence="2">Glyoxalase family protein</fullName>
    </submittedName>
</protein>
<evidence type="ECO:0000259" key="1">
    <source>
        <dbReference type="PROSITE" id="PS51819"/>
    </source>
</evidence>
<dbReference type="PROSITE" id="PS51819">
    <property type="entry name" value="VOC"/>
    <property type="match status" value="2"/>
</dbReference>
<dbReference type="InterPro" id="IPR029068">
    <property type="entry name" value="Glyas_Bleomycin-R_OHBP_Dase"/>
</dbReference>
<feature type="domain" description="VOC" evidence="1">
    <location>
        <begin position="7"/>
        <end position="132"/>
    </location>
</feature>
<keyword evidence="3" id="KW-1185">Reference proteome</keyword>
<dbReference type="PANTHER" id="PTHR36110:SF4">
    <property type="entry name" value="RING-CLEAVING DIOXYGENASE MHQA-RELATED"/>
    <property type="match status" value="1"/>
</dbReference>
<name>A0A419WI27_9EURY</name>
<evidence type="ECO:0000313" key="2">
    <source>
        <dbReference type="EMBL" id="RKD95097.1"/>
    </source>
</evidence>
<dbReference type="InterPro" id="IPR052537">
    <property type="entry name" value="Extradiol_RC_dioxygenase"/>
</dbReference>